<dbReference type="PANTHER" id="PTHR48071">
    <property type="entry name" value="SRCR DOMAIN-CONTAINING PROTEIN"/>
    <property type="match status" value="1"/>
</dbReference>
<feature type="disulfide bond" evidence="9">
    <location>
        <begin position="257"/>
        <end position="267"/>
    </location>
</feature>
<feature type="domain" description="SRCR" evidence="10">
    <location>
        <begin position="189"/>
        <end position="288"/>
    </location>
</feature>
<evidence type="ECO:0000256" key="5">
    <source>
        <dbReference type="ARBA" id="ARBA00023180"/>
    </source>
</evidence>
<evidence type="ECO:0000256" key="2">
    <source>
        <dbReference type="ARBA" id="ARBA00022737"/>
    </source>
</evidence>
<dbReference type="PRINTS" id="PR00258">
    <property type="entry name" value="SPERACTRCPTR"/>
</dbReference>
<dbReference type="FunFam" id="3.10.250.10:FF:000001">
    <property type="entry name" value="Lysyl oxidase 4 isoform X1"/>
    <property type="match status" value="1"/>
</dbReference>
<keyword evidence="1" id="KW-0732">Signal</keyword>
<evidence type="ECO:0000256" key="1">
    <source>
        <dbReference type="ARBA" id="ARBA00022729"/>
    </source>
</evidence>
<dbReference type="GO" id="GO:0016020">
    <property type="term" value="C:membrane"/>
    <property type="evidence" value="ECO:0007669"/>
    <property type="project" value="InterPro"/>
</dbReference>
<comment type="function">
    <text evidence="6">Binds to extracellular matrix proteins. Binds to pathogen-associated molecular patterns (PAMPs) present on the cell walls of Gram-positive and Gram-negative bacteria and fungi, behaving as a pattern recognition receptor (PRR). Induces bacterial and fungal aggregation and subsequent inhibition of PAMP-induced cytokine release. Does not possess intrinsic bactericidal activity. May play a role in the innate defense and homeostasis of certain epithelial surfaces.</text>
</comment>
<dbReference type="Pfam" id="PF00530">
    <property type="entry name" value="SRCR"/>
    <property type="match status" value="3"/>
</dbReference>
<evidence type="ECO:0000259" key="10">
    <source>
        <dbReference type="PROSITE" id="PS50287"/>
    </source>
</evidence>
<keyword evidence="5" id="KW-0325">Glycoprotein</keyword>
<dbReference type="PROSITE" id="PS00420">
    <property type="entry name" value="SRCR_1"/>
    <property type="match status" value="2"/>
</dbReference>
<dbReference type="SUPFAM" id="SSF56487">
    <property type="entry name" value="SRCR-like"/>
    <property type="match status" value="3"/>
</dbReference>
<dbReference type="SMART" id="SM00202">
    <property type="entry name" value="SR"/>
    <property type="match status" value="3"/>
</dbReference>
<keyword evidence="12" id="KW-1185">Reference proteome</keyword>
<feature type="disulfide bond" evidence="9">
    <location>
        <begin position="353"/>
        <end position="363"/>
    </location>
</feature>
<name>A0A315W3V1_GAMAF</name>
<comment type="caution">
    <text evidence="11">The sequence shown here is derived from an EMBL/GenBank/DDBJ whole genome shotgun (WGS) entry which is preliminary data.</text>
</comment>
<feature type="domain" description="SRCR" evidence="10">
    <location>
        <begin position="86"/>
        <end position="185"/>
    </location>
</feature>
<protein>
    <recommendedName>
        <fullName evidence="8">Soluble scavenger receptor cysteine-rich domain-containing protein SSC5D</fullName>
    </recommendedName>
</protein>
<keyword evidence="2" id="KW-0677">Repeat</keyword>
<dbReference type="FunFam" id="3.10.250.10:FF:000007">
    <property type="entry name" value="Soluble scavenger receptor cysteine-rich domain-containing protein SSC5D"/>
    <property type="match status" value="1"/>
</dbReference>
<feature type="disulfide bond" evidence="9">
    <location>
        <begin position="110"/>
        <end position="174"/>
    </location>
</feature>
<dbReference type="STRING" id="33528.ENSGAFP00000015773"/>
<reference evidence="11 12" key="1">
    <citation type="journal article" date="2018" name="G3 (Bethesda)">
        <title>A High-Quality Reference Genome for the Invasive Mosquitofish Gambusia affinis Using a Chicago Library.</title>
        <authorList>
            <person name="Hoffberg S.L."/>
            <person name="Troendle N.J."/>
            <person name="Glenn T.C."/>
            <person name="Mahmud O."/>
            <person name="Louha S."/>
            <person name="Chalopin D."/>
            <person name="Bennetzen J.L."/>
            <person name="Mauricio R."/>
        </authorList>
    </citation>
    <scope>NUCLEOTIDE SEQUENCE [LARGE SCALE GENOMIC DNA]</scope>
    <source>
        <strain evidence="11">NE01/NJP1002.9</strain>
        <tissue evidence="11">Muscle</tissue>
    </source>
</reference>
<evidence type="ECO:0000313" key="12">
    <source>
        <dbReference type="Proteomes" id="UP000250572"/>
    </source>
</evidence>
<feature type="disulfide bond" evidence="9">
    <location>
        <begin position="154"/>
        <end position="164"/>
    </location>
</feature>
<feature type="disulfide bond" evidence="9">
    <location>
        <begin position="226"/>
        <end position="287"/>
    </location>
</feature>
<dbReference type="AlphaFoldDB" id="A0A315W3V1"/>
<comment type="subunit">
    <text evidence="7">Interacts with LGALS1 and laminin.</text>
</comment>
<evidence type="ECO:0000256" key="7">
    <source>
        <dbReference type="ARBA" id="ARBA00064153"/>
    </source>
</evidence>
<keyword evidence="4" id="KW-0675">Receptor</keyword>
<evidence type="ECO:0000256" key="6">
    <source>
        <dbReference type="ARBA" id="ARBA00058074"/>
    </source>
</evidence>
<dbReference type="InterPro" id="IPR001190">
    <property type="entry name" value="SRCR"/>
</dbReference>
<organism evidence="11 12">
    <name type="scientific">Gambusia affinis</name>
    <name type="common">Western mosquitofish</name>
    <name type="synonym">Heterandria affinis</name>
    <dbReference type="NCBI Taxonomy" id="33528"/>
    <lineage>
        <taxon>Eukaryota</taxon>
        <taxon>Metazoa</taxon>
        <taxon>Chordata</taxon>
        <taxon>Craniata</taxon>
        <taxon>Vertebrata</taxon>
        <taxon>Euteleostomi</taxon>
        <taxon>Actinopterygii</taxon>
        <taxon>Neopterygii</taxon>
        <taxon>Teleostei</taxon>
        <taxon>Neoteleostei</taxon>
        <taxon>Acanthomorphata</taxon>
        <taxon>Ovalentaria</taxon>
        <taxon>Atherinomorphae</taxon>
        <taxon>Cyprinodontiformes</taxon>
        <taxon>Poeciliidae</taxon>
        <taxon>Poeciliinae</taxon>
        <taxon>Gambusia</taxon>
    </lineage>
</organism>
<comment type="caution">
    <text evidence="9">Lacks conserved residue(s) required for the propagation of feature annotation.</text>
</comment>
<feature type="disulfide bond" evidence="9">
    <location>
        <begin position="213"/>
        <end position="277"/>
    </location>
</feature>
<dbReference type="PANTHER" id="PTHR48071:SF18">
    <property type="entry name" value="DELETED IN MALIGNANT BRAIN TUMORS 1 PROTEIN-RELATED"/>
    <property type="match status" value="1"/>
</dbReference>
<dbReference type="Gene3D" id="3.10.250.10">
    <property type="entry name" value="SRCR-like domain"/>
    <property type="match status" value="3"/>
</dbReference>
<gene>
    <name evidence="11" type="ORF">CCH79_00020259</name>
</gene>
<evidence type="ECO:0000256" key="9">
    <source>
        <dbReference type="PROSITE-ProRule" id="PRU00196"/>
    </source>
</evidence>
<evidence type="ECO:0000256" key="4">
    <source>
        <dbReference type="ARBA" id="ARBA00023170"/>
    </source>
</evidence>
<proteinExistence type="predicted"/>
<evidence type="ECO:0000256" key="3">
    <source>
        <dbReference type="ARBA" id="ARBA00023157"/>
    </source>
</evidence>
<evidence type="ECO:0000256" key="8">
    <source>
        <dbReference type="ARBA" id="ARBA00069168"/>
    </source>
</evidence>
<dbReference type="InterPro" id="IPR036772">
    <property type="entry name" value="SRCR-like_dom_sf"/>
</dbReference>
<feature type="disulfide bond" evidence="9">
    <location>
        <begin position="123"/>
        <end position="184"/>
    </location>
</feature>
<evidence type="ECO:0000313" key="11">
    <source>
        <dbReference type="EMBL" id="PWA30260.1"/>
    </source>
</evidence>
<keyword evidence="3 9" id="KW-1015">Disulfide bond</keyword>
<accession>A0A315W3V1</accession>
<sequence>MTADKNFCDSSQHQTQQVSLIHEIRRDLQAAQFAQPSPPGGALVRHVFPSHFRCKFSECGLALLQFGMLTDYKNQFHWSGPGETQFRLAGPTRCSGRVEVYHGHAWGTVCDDGWDLSDAAVVCRQLGCGAALSAPTSAYFGQGTGEIWLSDLGCSGTEVSLSECSYTGFGIRTCDHSEDAGATCAGAQIRLAGPTRCSGRVEVLFNGTWGTVCDDSWDLSDAAVVCRQLGCGPPQAALSAASFGEGTGPVWFANMSCSGTEADLTECGHSGFGANRCGHAEDAAVVCGKPVSTRPVSPGVEAAVQGNVSSNRRPGQTGGSNPMELGCDRAYEAPGGAQFGPGTGSIMLDDLVCSGTERSLTDCGHSGFGLQNCDHDEDAGALCEGTGRLQRVVRLKVLQDSSLDLNYPAVLDGFLNQLKQKLQDQELNGNIKLSWMTSHGKIFNKDKGQN</sequence>
<dbReference type="EMBL" id="NHOQ01000421">
    <property type="protein sequence ID" value="PWA30260.1"/>
    <property type="molecule type" value="Genomic_DNA"/>
</dbReference>
<dbReference type="PROSITE" id="PS50287">
    <property type="entry name" value="SRCR_2"/>
    <property type="match status" value="3"/>
</dbReference>
<feature type="domain" description="SRCR" evidence="10">
    <location>
        <begin position="324"/>
        <end position="384"/>
    </location>
</feature>
<dbReference type="Proteomes" id="UP000250572">
    <property type="component" value="Unassembled WGS sequence"/>
</dbReference>